<keyword evidence="1" id="KW-0732">Signal</keyword>
<dbReference type="EMBL" id="UYRR01002499">
    <property type="protein sequence ID" value="VDK19554.1"/>
    <property type="molecule type" value="Genomic_DNA"/>
</dbReference>
<dbReference type="Proteomes" id="UP000267096">
    <property type="component" value="Unassembled WGS sequence"/>
</dbReference>
<evidence type="ECO:0000313" key="2">
    <source>
        <dbReference type="EMBL" id="VDK19554.1"/>
    </source>
</evidence>
<reference evidence="2 3" key="1">
    <citation type="submission" date="2018-11" db="EMBL/GenBank/DDBJ databases">
        <authorList>
            <consortium name="Pathogen Informatics"/>
        </authorList>
    </citation>
    <scope>NUCLEOTIDE SEQUENCE [LARGE SCALE GENOMIC DNA]</scope>
</reference>
<evidence type="ECO:0008006" key="4">
    <source>
        <dbReference type="Google" id="ProtNLM"/>
    </source>
</evidence>
<sequence>MNMSSSIIFFILAVWHMNRFTAQAEKCVNGGSDLGTNGGKAVSNTCGRSRCLAFYHGSPVMCIDEVCCQIVGHCPATKMAVADRCKSAQDCKHHTTSSEVECINKVCCVPSPSHNPRYPCVNDGQLMHYICKAIAIQLSDCNPTPLIFKQDTVCVVDECYSLSETCPNGGRRVGATPCDNDTDCNSHYAVSWECLHHMC</sequence>
<dbReference type="AlphaFoldDB" id="A0A3P6PFE8"/>
<keyword evidence="3" id="KW-1185">Reference proteome</keyword>
<gene>
    <name evidence="2" type="ORF">ASIM_LOCUS2025</name>
</gene>
<feature type="signal peptide" evidence="1">
    <location>
        <begin position="1"/>
        <end position="24"/>
    </location>
</feature>
<feature type="chain" id="PRO_5017931791" description="EB domain-containing protein" evidence="1">
    <location>
        <begin position="25"/>
        <end position="199"/>
    </location>
</feature>
<protein>
    <recommendedName>
        <fullName evidence="4">EB domain-containing protein</fullName>
    </recommendedName>
</protein>
<name>A0A3P6PFE8_ANISI</name>
<proteinExistence type="predicted"/>
<evidence type="ECO:0000313" key="3">
    <source>
        <dbReference type="Proteomes" id="UP000267096"/>
    </source>
</evidence>
<evidence type="ECO:0000256" key="1">
    <source>
        <dbReference type="SAM" id="SignalP"/>
    </source>
</evidence>
<organism evidence="2 3">
    <name type="scientific">Anisakis simplex</name>
    <name type="common">Herring worm</name>
    <dbReference type="NCBI Taxonomy" id="6269"/>
    <lineage>
        <taxon>Eukaryota</taxon>
        <taxon>Metazoa</taxon>
        <taxon>Ecdysozoa</taxon>
        <taxon>Nematoda</taxon>
        <taxon>Chromadorea</taxon>
        <taxon>Rhabditida</taxon>
        <taxon>Spirurina</taxon>
        <taxon>Ascaridomorpha</taxon>
        <taxon>Ascaridoidea</taxon>
        <taxon>Anisakidae</taxon>
        <taxon>Anisakis</taxon>
        <taxon>Anisakis simplex complex</taxon>
    </lineage>
</organism>
<accession>A0A3P6PFE8</accession>